<dbReference type="Proteomes" id="UP000028990">
    <property type="component" value="Unassembled WGS sequence"/>
</dbReference>
<evidence type="ECO:0000313" key="1">
    <source>
        <dbReference type="EMBL" id="KFO20988.1"/>
    </source>
</evidence>
<proteinExistence type="predicted"/>
<reference evidence="1 2" key="1">
    <citation type="submission" date="2013-11" db="EMBL/GenBank/DDBJ databases">
        <title>The Damaraland mole rat (Fukomys damarensis) genome and evolution of African mole rats.</title>
        <authorList>
            <person name="Gladyshev V.N."/>
            <person name="Fang X."/>
        </authorList>
    </citation>
    <scope>NUCLEOTIDE SEQUENCE [LARGE SCALE GENOMIC DNA]</scope>
    <source>
        <tissue evidence="1">Liver</tissue>
    </source>
</reference>
<organism evidence="1 2">
    <name type="scientific">Fukomys damarensis</name>
    <name type="common">Damaraland mole rat</name>
    <name type="synonym">Cryptomys damarensis</name>
    <dbReference type="NCBI Taxonomy" id="885580"/>
    <lineage>
        <taxon>Eukaryota</taxon>
        <taxon>Metazoa</taxon>
        <taxon>Chordata</taxon>
        <taxon>Craniata</taxon>
        <taxon>Vertebrata</taxon>
        <taxon>Euteleostomi</taxon>
        <taxon>Mammalia</taxon>
        <taxon>Eutheria</taxon>
        <taxon>Euarchontoglires</taxon>
        <taxon>Glires</taxon>
        <taxon>Rodentia</taxon>
        <taxon>Hystricomorpha</taxon>
        <taxon>Bathyergidae</taxon>
        <taxon>Fukomys</taxon>
    </lineage>
</organism>
<dbReference type="EMBL" id="KN124499">
    <property type="protein sequence ID" value="KFO20988.1"/>
    <property type="molecule type" value="Genomic_DNA"/>
</dbReference>
<accession>A0A091CSW0</accession>
<sequence>MRIGGHSPRPEGERLLTWLRRLGPCDKTRPQERGFNKRYRFLELRLGDFPEDRLCLASELLTVEPRLPPSSTAPAAATSCLILAAWKRFALQPHALRGHQ</sequence>
<protein>
    <submittedName>
        <fullName evidence="1">Uncharacterized protein</fullName>
    </submittedName>
</protein>
<gene>
    <name evidence="1" type="ORF">H920_17601</name>
</gene>
<name>A0A091CSW0_FUKDA</name>
<evidence type="ECO:0000313" key="2">
    <source>
        <dbReference type="Proteomes" id="UP000028990"/>
    </source>
</evidence>
<dbReference type="AlphaFoldDB" id="A0A091CSW0"/>
<keyword evidence="2" id="KW-1185">Reference proteome</keyword>